<dbReference type="PANTHER" id="PTHR33129">
    <property type="entry name" value="PROTEIN KINASE DOMAIN-CONTAINING PROTEIN-RELATED"/>
    <property type="match status" value="1"/>
</dbReference>
<keyword evidence="3" id="KW-0964">Secreted</keyword>
<dbReference type="Proteomes" id="UP000237271">
    <property type="component" value="Unassembled WGS sequence"/>
</dbReference>
<evidence type="ECO:0000313" key="5">
    <source>
        <dbReference type="EMBL" id="POM74956.1"/>
    </source>
</evidence>
<evidence type="ECO:0000256" key="1">
    <source>
        <dbReference type="ARBA" id="ARBA00004340"/>
    </source>
</evidence>
<comment type="caution">
    <text evidence="5">The sequence shown here is derived from an EMBL/GenBank/DDBJ whole genome shotgun (WGS) entry which is preliminary data.</text>
</comment>
<evidence type="ECO:0000259" key="4">
    <source>
        <dbReference type="Pfam" id="PF20147"/>
    </source>
</evidence>
<proteinExistence type="predicted"/>
<dbReference type="EMBL" id="NCKW01004214">
    <property type="protein sequence ID" value="POM74956.1"/>
    <property type="molecule type" value="Genomic_DNA"/>
</dbReference>
<dbReference type="GO" id="GO:0043657">
    <property type="term" value="C:host cell"/>
    <property type="evidence" value="ECO:0007669"/>
    <property type="project" value="UniProtKB-SubCell"/>
</dbReference>
<dbReference type="InterPro" id="IPR052980">
    <property type="entry name" value="Crinkler_effector"/>
</dbReference>
<dbReference type="Pfam" id="PF20147">
    <property type="entry name" value="Crinkler"/>
    <property type="match status" value="1"/>
</dbReference>
<dbReference type="PANTHER" id="PTHR33129:SF1">
    <property type="entry name" value="ATP-BINDING PROTEIN"/>
    <property type="match status" value="1"/>
</dbReference>
<dbReference type="AlphaFoldDB" id="A0A2P4YAV0"/>
<accession>A0A2P4YAV0</accession>
<evidence type="ECO:0000313" key="6">
    <source>
        <dbReference type="Proteomes" id="UP000237271"/>
    </source>
</evidence>
<evidence type="ECO:0000256" key="2">
    <source>
        <dbReference type="ARBA" id="ARBA00004613"/>
    </source>
</evidence>
<organism evidence="5 6">
    <name type="scientific">Phytophthora palmivora</name>
    <dbReference type="NCBI Taxonomy" id="4796"/>
    <lineage>
        <taxon>Eukaryota</taxon>
        <taxon>Sar</taxon>
        <taxon>Stramenopiles</taxon>
        <taxon>Oomycota</taxon>
        <taxon>Peronosporomycetes</taxon>
        <taxon>Peronosporales</taxon>
        <taxon>Peronosporaceae</taxon>
        <taxon>Phytophthora</taxon>
    </lineage>
</organism>
<dbReference type="OrthoDB" id="104224at2759"/>
<name>A0A2P4YAV0_9STRA</name>
<comment type="subcellular location">
    <subcellularLocation>
        <location evidence="1">Host cell</location>
    </subcellularLocation>
    <subcellularLocation>
        <location evidence="2">Secreted</location>
    </subcellularLocation>
</comment>
<evidence type="ECO:0000256" key="3">
    <source>
        <dbReference type="ARBA" id="ARBA00022525"/>
    </source>
</evidence>
<protein>
    <submittedName>
        <fullName evidence="5">Crinkler (CRN) family protein</fullName>
    </submittedName>
</protein>
<reference evidence="5 6" key="1">
    <citation type="journal article" date="2017" name="Genome Biol. Evol.">
        <title>Phytophthora megakarya and P. palmivora, closely related causal agents of cacao black pod rot, underwent increases in genome sizes and gene numbers by different mechanisms.</title>
        <authorList>
            <person name="Ali S.S."/>
            <person name="Shao J."/>
            <person name="Lary D.J."/>
            <person name="Kronmiller B."/>
            <person name="Shen D."/>
            <person name="Strem M.D."/>
            <person name="Amoako-Attah I."/>
            <person name="Akrofi A.Y."/>
            <person name="Begoude B.A."/>
            <person name="Ten Hoopen G.M."/>
            <person name="Coulibaly K."/>
            <person name="Kebe B.I."/>
            <person name="Melnick R.L."/>
            <person name="Guiltinan M.J."/>
            <person name="Tyler B.M."/>
            <person name="Meinhardt L.W."/>
            <person name="Bailey B.A."/>
        </authorList>
    </citation>
    <scope>NUCLEOTIDE SEQUENCE [LARGE SCALE GENOMIC DNA]</scope>
    <source>
        <strain evidence="6">sbr112.9</strain>
    </source>
</reference>
<keyword evidence="6" id="KW-1185">Reference proteome</keyword>
<gene>
    <name evidence="5" type="ORF">PHPALM_8002</name>
</gene>
<dbReference type="GO" id="GO:0005576">
    <property type="term" value="C:extracellular region"/>
    <property type="evidence" value="ECO:0007669"/>
    <property type="project" value="UniProtKB-SubCell"/>
</dbReference>
<dbReference type="InterPro" id="IPR045379">
    <property type="entry name" value="Crinkler_N"/>
</dbReference>
<sequence length="287" mass="31673">MVKISLGCAIVGHAGTFDVTIDDGERVSVLKKVIKEKNPATITCDAKDLQLFLTKMEGGTWLTEADVKKGVEDLTGLKLLDVAGVPLNLVDLSEKDVRLQLTKKAVKAKTTPVHVLVVVPEELPKPHEPRDRQLVVGNIPISQSMSLNPPALVAFWKAFLNDRTEVKADALIELPRDTYLLGTSTLGSRIYIRHCYPELWKLCQQMIHDKATNTPHLVILGNPGIGKTFFGFVILLLLARAGATVVYESGLLKQRYLLTNEMVAAGSPNDFVHILQNPATYYTHPIY</sequence>
<feature type="domain" description="Crinkler effector protein N-terminal" evidence="4">
    <location>
        <begin position="4"/>
        <end position="118"/>
    </location>
</feature>